<name>A0ABS8XWZ5_9BURK</name>
<keyword evidence="3" id="KW-1185">Reference proteome</keyword>
<feature type="transmembrane region" description="Helical" evidence="1">
    <location>
        <begin position="62"/>
        <end position="83"/>
    </location>
</feature>
<keyword evidence="1" id="KW-0812">Transmembrane</keyword>
<proteinExistence type="predicted"/>
<dbReference type="EMBL" id="JAJTWU010000009">
    <property type="protein sequence ID" value="MCE4557186.1"/>
    <property type="molecule type" value="Genomic_DNA"/>
</dbReference>
<accession>A0ABS8XWZ5</accession>
<organism evidence="2 3">
    <name type="scientific">Pelomonas cellulosilytica</name>
    <dbReference type="NCBI Taxonomy" id="2906762"/>
    <lineage>
        <taxon>Bacteria</taxon>
        <taxon>Pseudomonadati</taxon>
        <taxon>Pseudomonadota</taxon>
        <taxon>Betaproteobacteria</taxon>
        <taxon>Burkholderiales</taxon>
        <taxon>Sphaerotilaceae</taxon>
        <taxon>Roseateles</taxon>
    </lineage>
</organism>
<evidence type="ECO:0000256" key="1">
    <source>
        <dbReference type="SAM" id="Phobius"/>
    </source>
</evidence>
<protein>
    <submittedName>
        <fullName evidence="2">Uncharacterized protein</fullName>
    </submittedName>
</protein>
<dbReference type="Proteomes" id="UP001200741">
    <property type="component" value="Unassembled WGS sequence"/>
</dbReference>
<dbReference type="RefSeq" id="WP_233374561.1">
    <property type="nucleotide sequence ID" value="NZ_JAJTWU010000009.1"/>
</dbReference>
<sequence length="85" mass="8980">MAVAVATAALYGVLALIKPAGEGWGRGWNLIGFWLYGSPAALLLAVLAFWRAARLVATPRRLARLIAALALIFPVVAAVVIRLKA</sequence>
<gene>
    <name evidence="2" type="ORF">LXT13_22580</name>
</gene>
<feature type="transmembrane region" description="Helical" evidence="1">
    <location>
        <begin position="31"/>
        <end position="50"/>
    </location>
</feature>
<keyword evidence="1" id="KW-0472">Membrane</keyword>
<reference evidence="2 3" key="1">
    <citation type="submission" date="2021-12" db="EMBL/GenBank/DDBJ databases">
        <title>Genome seq of P8.</title>
        <authorList>
            <person name="Seo T."/>
        </authorList>
    </citation>
    <scope>NUCLEOTIDE SEQUENCE [LARGE SCALE GENOMIC DNA]</scope>
    <source>
        <strain evidence="2 3">P8</strain>
    </source>
</reference>
<evidence type="ECO:0000313" key="2">
    <source>
        <dbReference type="EMBL" id="MCE4557186.1"/>
    </source>
</evidence>
<evidence type="ECO:0000313" key="3">
    <source>
        <dbReference type="Proteomes" id="UP001200741"/>
    </source>
</evidence>
<comment type="caution">
    <text evidence="2">The sequence shown here is derived from an EMBL/GenBank/DDBJ whole genome shotgun (WGS) entry which is preliminary data.</text>
</comment>
<keyword evidence="1" id="KW-1133">Transmembrane helix</keyword>